<dbReference type="InterPro" id="IPR011989">
    <property type="entry name" value="ARM-like"/>
</dbReference>
<dbReference type="Gene3D" id="1.25.10.10">
    <property type="entry name" value="Leucine-rich Repeat Variant"/>
    <property type="match status" value="1"/>
</dbReference>
<feature type="domain" description="Maestro/Maestro-like HEAT-repeats" evidence="1">
    <location>
        <begin position="2"/>
        <end position="108"/>
    </location>
</feature>
<dbReference type="InterPro" id="IPR016024">
    <property type="entry name" value="ARM-type_fold"/>
</dbReference>
<comment type="caution">
    <text evidence="2">The sequence shown here is derived from an EMBL/GenBank/DDBJ whole genome shotgun (WGS) entry which is preliminary data.</text>
</comment>
<evidence type="ECO:0000259" key="1">
    <source>
        <dbReference type="Pfam" id="PF23227"/>
    </source>
</evidence>
<name>A0A7K9SEU2_9PICI</name>
<dbReference type="InterPro" id="IPR045206">
    <property type="entry name" value="Maestro_heat-like_prot"/>
</dbReference>
<dbReference type="PANTHER" id="PTHR23120">
    <property type="entry name" value="MAESTRO-RELATED HEAT DOMAIN-CONTAINING"/>
    <property type="match status" value="1"/>
</dbReference>
<gene>
    <name evidence="2" type="primary">Mroh1_0</name>
    <name evidence="2" type="ORF">GALDEA_R14962</name>
</gene>
<keyword evidence="3" id="KW-1185">Reference proteome</keyword>
<dbReference type="EMBL" id="VWZX01000195">
    <property type="protein sequence ID" value="NXI34143.1"/>
    <property type="molecule type" value="Genomic_DNA"/>
</dbReference>
<organism evidence="2 3">
    <name type="scientific">Galbula dea</name>
    <dbReference type="NCBI Taxonomy" id="1109041"/>
    <lineage>
        <taxon>Eukaryota</taxon>
        <taxon>Metazoa</taxon>
        <taxon>Chordata</taxon>
        <taxon>Craniata</taxon>
        <taxon>Vertebrata</taxon>
        <taxon>Euteleostomi</taxon>
        <taxon>Archelosauria</taxon>
        <taxon>Archosauria</taxon>
        <taxon>Dinosauria</taxon>
        <taxon>Saurischia</taxon>
        <taxon>Theropoda</taxon>
        <taxon>Coelurosauria</taxon>
        <taxon>Aves</taxon>
        <taxon>Neognathae</taxon>
        <taxon>Neoaves</taxon>
        <taxon>Telluraves</taxon>
        <taxon>Coraciimorphae</taxon>
        <taxon>Piciformes</taxon>
        <taxon>Galbulidae</taxon>
        <taxon>Galbula</taxon>
    </lineage>
</organism>
<feature type="non-terminal residue" evidence="2">
    <location>
        <position position="109"/>
    </location>
</feature>
<dbReference type="AlphaFoldDB" id="A0A7K9SEU2"/>
<dbReference type="InterPro" id="IPR055406">
    <property type="entry name" value="HEAT_Maestro"/>
</dbReference>
<evidence type="ECO:0000313" key="3">
    <source>
        <dbReference type="Proteomes" id="UP000566440"/>
    </source>
</evidence>
<dbReference type="GO" id="GO:0005737">
    <property type="term" value="C:cytoplasm"/>
    <property type="evidence" value="ECO:0007669"/>
    <property type="project" value="TreeGrafter"/>
</dbReference>
<dbReference type="PANTHER" id="PTHR23120:SF42">
    <property type="entry name" value="MAESTRO HEAT-LIKE REPEAT FAMILY MEMBER 3"/>
    <property type="match status" value="1"/>
</dbReference>
<dbReference type="SUPFAM" id="SSF48371">
    <property type="entry name" value="ARM repeat"/>
    <property type="match status" value="1"/>
</dbReference>
<accession>A0A7K9SEU2</accession>
<proteinExistence type="predicted"/>
<sequence length="109" mass="12657">KLQVLLPHMVEVLQDGHTDVRMNVLLVFRNVMGHLTRKEASSIAVHLAEKLPPFFDDESNQMRELSISLFRDAVEAVVGHDKRRMKKKVRRSLIPLFFHMCDKHNSVAR</sequence>
<feature type="non-terminal residue" evidence="2">
    <location>
        <position position="1"/>
    </location>
</feature>
<dbReference type="Proteomes" id="UP000566440">
    <property type="component" value="Unassembled WGS sequence"/>
</dbReference>
<reference evidence="2 3" key="1">
    <citation type="submission" date="2019-09" db="EMBL/GenBank/DDBJ databases">
        <title>Bird 10,000 Genomes (B10K) Project - Family phase.</title>
        <authorList>
            <person name="Zhang G."/>
        </authorList>
    </citation>
    <scope>NUCLEOTIDE SEQUENCE [LARGE SCALE GENOMIC DNA]</scope>
    <source>
        <strain evidence="2">B10K-DU-001-62</strain>
        <tissue evidence="2">Muscle</tissue>
    </source>
</reference>
<dbReference type="OrthoDB" id="9421177at2759"/>
<dbReference type="Pfam" id="PF23227">
    <property type="entry name" value="HEAT_MROH2B_C"/>
    <property type="match status" value="1"/>
</dbReference>
<evidence type="ECO:0000313" key="2">
    <source>
        <dbReference type="EMBL" id="NXI34143.1"/>
    </source>
</evidence>
<protein>
    <submittedName>
        <fullName evidence="2">MROH1 protein</fullName>
    </submittedName>
</protein>